<evidence type="ECO:0000313" key="3">
    <source>
        <dbReference type="Proteomes" id="UP000051950"/>
    </source>
</evidence>
<proteinExistence type="predicted"/>
<comment type="caution">
    <text evidence="2">The sequence shown here is derived from an EMBL/GenBank/DDBJ whole genome shotgun (WGS) entry which is preliminary data.</text>
</comment>
<evidence type="ECO:0000259" key="1">
    <source>
        <dbReference type="SMART" id="SM01321"/>
    </source>
</evidence>
<dbReference type="SUPFAM" id="SSF143422">
    <property type="entry name" value="Transposase IS200-like"/>
    <property type="match status" value="1"/>
</dbReference>
<dbReference type="NCBIfam" id="NF047646">
    <property type="entry name" value="REP_Tyr_transpos"/>
    <property type="match status" value="1"/>
</dbReference>
<reference evidence="2 3" key="1">
    <citation type="submission" date="2015-11" db="EMBL/GenBank/DDBJ databases">
        <title>Sequence of Pedobacter ginsenosidimutans.</title>
        <authorList>
            <person name="Carson E."/>
            <person name="Keyser V."/>
            <person name="Newman J."/>
            <person name="Miller J."/>
        </authorList>
    </citation>
    <scope>NUCLEOTIDE SEQUENCE [LARGE SCALE GENOMIC DNA]</scope>
    <source>
        <strain evidence="2 3">KACC 14530</strain>
    </source>
</reference>
<dbReference type="PANTHER" id="PTHR36966">
    <property type="entry name" value="REP-ASSOCIATED TYROSINE TRANSPOSASE"/>
    <property type="match status" value="1"/>
</dbReference>
<dbReference type="GO" id="GO:0004803">
    <property type="term" value="F:transposase activity"/>
    <property type="evidence" value="ECO:0007669"/>
    <property type="project" value="InterPro"/>
</dbReference>
<evidence type="ECO:0000313" key="2">
    <source>
        <dbReference type="EMBL" id="KRT13929.1"/>
    </source>
</evidence>
<organism evidence="2 3">
    <name type="scientific">Pedobacter ginsenosidimutans</name>
    <dbReference type="NCBI Taxonomy" id="687842"/>
    <lineage>
        <taxon>Bacteria</taxon>
        <taxon>Pseudomonadati</taxon>
        <taxon>Bacteroidota</taxon>
        <taxon>Sphingobacteriia</taxon>
        <taxon>Sphingobacteriales</taxon>
        <taxon>Sphingobacteriaceae</taxon>
        <taxon>Pedobacter</taxon>
    </lineage>
</organism>
<name>A0A0T5VJQ8_9SPHI</name>
<dbReference type="Proteomes" id="UP000051950">
    <property type="component" value="Unassembled WGS sequence"/>
</dbReference>
<keyword evidence="3" id="KW-1185">Reference proteome</keyword>
<dbReference type="STRING" id="687842.ASU31_21975"/>
<dbReference type="GO" id="GO:0006313">
    <property type="term" value="P:DNA transposition"/>
    <property type="evidence" value="ECO:0007669"/>
    <property type="project" value="InterPro"/>
</dbReference>
<dbReference type="InterPro" id="IPR036515">
    <property type="entry name" value="Transposase_17_sf"/>
</dbReference>
<dbReference type="Gene3D" id="3.30.70.1290">
    <property type="entry name" value="Transposase IS200-like"/>
    <property type="match status" value="1"/>
</dbReference>
<gene>
    <name evidence="2" type="ORF">ASU31_21975</name>
</gene>
<feature type="domain" description="Transposase IS200-like" evidence="1">
    <location>
        <begin position="10"/>
        <end position="150"/>
    </location>
</feature>
<dbReference type="RefSeq" id="WP_057934404.1">
    <property type="nucleotide sequence ID" value="NZ_LMZQ01000028.1"/>
</dbReference>
<dbReference type="PANTHER" id="PTHR36966:SF1">
    <property type="entry name" value="REP-ASSOCIATED TYROSINE TRANSPOSASE"/>
    <property type="match status" value="1"/>
</dbReference>
<dbReference type="Pfam" id="PF01797">
    <property type="entry name" value="Y1_Tnp"/>
    <property type="match status" value="1"/>
</dbReference>
<dbReference type="AlphaFoldDB" id="A0A0T5VJQ8"/>
<dbReference type="InterPro" id="IPR002686">
    <property type="entry name" value="Transposase_17"/>
</dbReference>
<dbReference type="EMBL" id="LMZQ01000028">
    <property type="protein sequence ID" value="KRT13929.1"/>
    <property type="molecule type" value="Genomic_DNA"/>
</dbReference>
<sequence length="185" mass="21916">MGENGYQIKDQEAIYFITFATVQWVDVFTRKEYSDIIVESLIYCQKNKGLKIHAWCIMSNHLHLILSIDENNNLSGALRDFKKFTSSNVIKAIKNNNHESRRSWMLWIFKKAGEENRRNKDYQFWQQENHPVELSTNEMMDQRLNYLHENPVRSGAVRNAEEYVYSSAIDYYTTTKGLIEVDFIE</sequence>
<protein>
    <submittedName>
        <fullName evidence="2">Transposase</fullName>
    </submittedName>
</protein>
<accession>A0A0T5VJQ8</accession>
<dbReference type="InterPro" id="IPR052715">
    <property type="entry name" value="RAYT_transposase"/>
</dbReference>
<dbReference type="OrthoDB" id="9788881at2"/>
<dbReference type="SMART" id="SM01321">
    <property type="entry name" value="Y1_Tnp"/>
    <property type="match status" value="1"/>
</dbReference>
<dbReference type="GO" id="GO:0043565">
    <property type="term" value="F:sequence-specific DNA binding"/>
    <property type="evidence" value="ECO:0007669"/>
    <property type="project" value="TreeGrafter"/>
</dbReference>